<dbReference type="GO" id="GO:0033573">
    <property type="term" value="C:high-affinity iron permease complex"/>
    <property type="evidence" value="ECO:0007669"/>
    <property type="project" value="InterPro"/>
</dbReference>
<evidence type="ECO:0000256" key="3">
    <source>
        <dbReference type="ARBA" id="ARBA00022692"/>
    </source>
</evidence>
<accession>A0A7Y7YDF3</accession>
<evidence type="ECO:0000256" key="1">
    <source>
        <dbReference type="ARBA" id="ARBA00004141"/>
    </source>
</evidence>
<dbReference type="AlphaFoldDB" id="A0A7Y7YDF3"/>
<evidence type="ECO:0000313" key="7">
    <source>
        <dbReference type="EMBL" id="NWC34436.1"/>
    </source>
</evidence>
<dbReference type="PANTHER" id="PTHR31632:SF2">
    <property type="entry name" value="PLASMA MEMBRANE IRON PERMEASE"/>
    <property type="match status" value="1"/>
</dbReference>
<proteinExistence type="inferred from homology"/>
<dbReference type="InterPro" id="IPR004923">
    <property type="entry name" value="FTR1/Fip1/EfeU"/>
</dbReference>
<dbReference type="GO" id="GO:0015093">
    <property type="term" value="F:ferrous iron transmembrane transporter activity"/>
    <property type="evidence" value="ECO:0007669"/>
    <property type="project" value="TreeGrafter"/>
</dbReference>
<evidence type="ECO:0000256" key="6">
    <source>
        <dbReference type="SAM" id="Phobius"/>
    </source>
</evidence>
<sequence>MLASLLIVFREVLEAGLIVGIVLAATQGISHRGRYIVIGIGAGVLGAGVLALFAGAITESLSGFGEEIFNSAILLVAVVMLGWHTLWMASHGREIAAEMKALGRAVTRGESSLPAMATVVAVAVLREGSEVVLFLYGIAASGQTSSLSMLAGGVLGVLAGSLVSWLLYRGLVIIPLNKLFDFTSGLIALLAAGMAGRAAAILAGADLIPAWGYEWWDSSSIVADGSMTGRVLQALLGYSDRPMGVQLAAWAVTLATLIIGRWLIRQRPAAATIH</sequence>
<dbReference type="PANTHER" id="PTHR31632">
    <property type="entry name" value="IRON TRANSPORTER FTH1"/>
    <property type="match status" value="1"/>
</dbReference>
<dbReference type="EMBL" id="JACAQD010000022">
    <property type="protein sequence ID" value="NWC34436.1"/>
    <property type="molecule type" value="Genomic_DNA"/>
</dbReference>
<evidence type="ECO:0000256" key="4">
    <source>
        <dbReference type="ARBA" id="ARBA00022989"/>
    </source>
</evidence>
<evidence type="ECO:0000313" key="8">
    <source>
        <dbReference type="Proteomes" id="UP000520592"/>
    </source>
</evidence>
<dbReference type="Proteomes" id="UP000520592">
    <property type="component" value="Unassembled WGS sequence"/>
</dbReference>
<feature type="transmembrane region" description="Helical" evidence="6">
    <location>
        <begin position="36"/>
        <end position="56"/>
    </location>
</feature>
<gene>
    <name evidence="7" type="ORF">HX876_18780</name>
</gene>
<feature type="transmembrane region" description="Helical" evidence="6">
    <location>
        <begin position="145"/>
        <end position="167"/>
    </location>
</feature>
<evidence type="ECO:0000256" key="5">
    <source>
        <dbReference type="ARBA" id="ARBA00023136"/>
    </source>
</evidence>
<name>A0A7Y7YDF3_9PSED</name>
<feature type="transmembrane region" description="Helical" evidence="6">
    <location>
        <begin position="68"/>
        <end position="90"/>
    </location>
</feature>
<reference evidence="7 8" key="1">
    <citation type="submission" date="2020-04" db="EMBL/GenBank/DDBJ databases">
        <title>Molecular characterization of pseudomonads from Agaricus bisporus reveal novel blotch 2 pathogens in Western Europe.</title>
        <authorList>
            <person name="Taparia T."/>
            <person name="Krijger M."/>
            <person name="Haynes E."/>
            <person name="Elpinstone J.G."/>
            <person name="Noble R."/>
            <person name="Van Der Wolf J."/>
        </authorList>
    </citation>
    <scope>NUCLEOTIDE SEQUENCE [LARGE SCALE GENOMIC DNA]</scope>
    <source>
        <strain evidence="7 8">IPO3737</strain>
    </source>
</reference>
<comment type="subcellular location">
    <subcellularLocation>
        <location evidence="1">Membrane</location>
        <topology evidence="1">Multi-pass membrane protein</topology>
    </subcellularLocation>
</comment>
<feature type="transmembrane region" description="Helical" evidence="6">
    <location>
        <begin position="247"/>
        <end position="264"/>
    </location>
</feature>
<feature type="transmembrane region" description="Helical" evidence="6">
    <location>
        <begin position="6"/>
        <end position="24"/>
    </location>
</feature>
<evidence type="ECO:0000256" key="2">
    <source>
        <dbReference type="ARBA" id="ARBA00008333"/>
    </source>
</evidence>
<organism evidence="7 8">
    <name type="scientific">Pseudomonas gingeri</name>
    <dbReference type="NCBI Taxonomy" id="117681"/>
    <lineage>
        <taxon>Bacteria</taxon>
        <taxon>Pseudomonadati</taxon>
        <taxon>Pseudomonadota</taxon>
        <taxon>Gammaproteobacteria</taxon>
        <taxon>Pseudomonadales</taxon>
        <taxon>Pseudomonadaceae</taxon>
        <taxon>Pseudomonas</taxon>
    </lineage>
</organism>
<keyword evidence="4 6" id="KW-1133">Transmembrane helix</keyword>
<comment type="caution">
    <text evidence="7">The sequence shown here is derived from an EMBL/GenBank/DDBJ whole genome shotgun (WGS) entry which is preliminary data.</text>
</comment>
<feature type="transmembrane region" description="Helical" evidence="6">
    <location>
        <begin position="111"/>
        <end position="139"/>
    </location>
</feature>
<dbReference type="Pfam" id="PF03239">
    <property type="entry name" value="FTR1"/>
    <property type="match status" value="1"/>
</dbReference>
<feature type="transmembrane region" description="Helical" evidence="6">
    <location>
        <begin position="179"/>
        <end position="205"/>
    </location>
</feature>
<keyword evidence="3 6" id="KW-0812">Transmembrane</keyword>
<comment type="similarity">
    <text evidence="2">Belongs to the oxidase-dependent Fe transporter (OFeT) (TC 9.A.10.1) family.</text>
</comment>
<protein>
    <submittedName>
        <fullName evidence="7">FTR1 family protein</fullName>
    </submittedName>
</protein>
<keyword evidence="5 6" id="KW-0472">Membrane</keyword>
<dbReference type="RefSeq" id="WP_177059910.1">
    <property type="nucleotide sequence ID" value="NZ_JACAPS010000029.1"/>
</dbReference>